<evidence type="ECO:0000313" key="6">
    <source>
        <dbReference type="EMBL" id="RLQ22628.1"/>
    </source>
</evidence>
<dbReference type="InterPro" id="IPR016187">
    <property type="entry name" value="CTDL_fold"/>
</dbReference>
<proteinExistence type="predicted"/>
<organism evidence="6 7">
    <name type="scientific">Seongchinamella sediminis</name>
    <dbReference type="NCBI Taxonomy" id="2283635"/>
    <lineage>
        <taxon>Bacteria</taxon>
        <taxon>Pseudomonadati</taxon>
        <taxon>Pseudomonadota</taxon>
        <taxon>Gammaproteobacteria</taxon>
        <taxon>Cellvibrionales</taxon>
        <taxon>Halieaceae</taxon>
        <taxon>Seongchinamella</taxon>
    </lineage>
</organism>
<comment type="pathway">
    <text evidence="3">Amino-acid biosynthesis; ergothioneine biosynthesis.</text>
</comment>
<feature type="domain" description="Sulfatase-modifying factor enzyme-like" evidence="4">
    <location>
        <begin position="181"/>
        <end position="308"/>
    </location>
</feature>
<dbReference type="InterPro" id="IPR042095">
    <property type="entry name" value="SUMF_sf"/>
</dbReference>
<accession>A0A3L7DYE0</accession>
<dbReference type="Pfam" id="PF12867">
    <property type="entry name" value="DinB_2"/>
    <property type="match status" value="1"/>
</dbReference>
<dbReference type="InterPro" id="IPR017806">
    <property type="entry name" value="EgtB"/>
</dbReference>
<dbReference type="InterPro" id="IPR034660">
    <property type="entry name" value="DinB/YfiT-like"/>
</dbReference>
<evidence type="ECO:0000256" key="1">
    <source>
        <dbReference type="ARBA" id="ARBA00023002"/>
    </source>
</evidence>
<dbReference type="Pfam" id="PF03781">
    <property type="entry name" value="FGE-sulfatase"/>
    <property type="match status" value="2"/>
</dbReference>
<sequence>MTDKLLELYQQTRRQSEVFCEPLCAEDFGLQAEPFTSPPKWHLAHTTWFFETFLLKPYLGGYQSPEPRYEVLFNSYYNGIGAQHPRHQRGLLSRPTVAQVMEYRQSVDNAILELLRKSQPAEEEISRRLRLGIEHERQHQELFFTDLKYSLAVNPLAPAYLEDGGRPAASVPPLGWHDFTGGLSETGFAGEGFCFDNELPRHKTYLQAFSFASRLVTNGEYQAFIDDGGYRRPEFWLADGWTTVCERGWQAPHYWSDREGECLEFSLYGLRSRLDEEPVCHVSGYEADAYARWAGARLPTEQEWELVACTEPGPSGGLENGYLHPSPADQRGGIQQLYGNCWQWTQSAYSPYPGFSPSADAIGEYNGKFMSNQWVLRGGSCVSTADHVRPSYRNFFYPPDRWQFSGIRLAKSL</sequence>
<dbReference type="AlphaFoldDB" id="A0A3L7DYE0"/>
<dbReference type="InterPro" id="IPR051043">
    <property type="entry name" value="Sulfatase_Mod_Factor_Kinase"/>
</dbReference>
<evidence type="ECO:0000256" key="2">
    <source>
        <dbReference type="ARBA" id="ARBA00023004"/>
    </source>
</evidence>
<gene>
    <name evidence="6" type="primary">egtB</name>
    <name evidence="6" type="ORF">DWB85_06505</name>
</gene>
<reference evidence="6 7" key="1">
    <citation type="submission" date="2018-07" db="EMBL/GenBank/DDBJ databases">
        <title>Halioglobus sp. genome submission.</title>
        <authorList>
            <person name="Ye M.-Q."/>
            <person name="Du Z.-J."/>
        </authorList>
    </citation>
    <scope>NUCLEOTIDE SEQUENCE [LARGE SCALE GENOMIC DNA]</scope>
    <source>
        <strain evidence="6 7">U0301</strain>
    </source>
</reference>
<dbReference type="PANTHER" id="PTHR23150:SF36">
    <property type="entry name" value="HERCYNINE OXYGENASE"/>
    <property type="match status" value="1"/>
</dbReference>
<feature type="domain" description="DinB-like" evidence="5">
    <location>
        <begin position="9"/>
        <end position="141"/>
    </location>
</feature>
<dbReference type="EMBL" id="QRAN01000005">
    <property type="protein sequence ID" value="RLQ22628.1"/>
    <property type="molecule type" value="Genomic_DNA"/>
</dbReference>
<dbReference type="SUPFAM" id="SSF109854">
    <property type="entry name" value="DinB/YfiT-like putative metalloenzymes"/>
    <property type="match status" value="1"/>
</dbReference>
<comment type="caution">
    <text evidence="6">The sequence shown here is derived from an EMBL/GenBank/DDBJ whole genome shotgun (WGS) entry which is preliminary data.</text>
</comment>
<dbReference type="RefSeq" id="WP_117953399.1">
    <property type="nucleotide sequence ID" value="NZ_QRAN01000005.1"/>
</dbReference>
<evidence type="ECO:0000313" key="7">
    <source>
        <dbReference type="Proteomes" id="UP000265509"/>
    </source>
</evidence>
<dbReference type="SUPFAM" id="SSF56436">
    <property type="entry name" value="C-type lectin-like"/>
    <property type="match status" value="1"/>
</dbReference>
<dbReference type="InterPro" id="IPR024775">
    <property type="entry name" value="DinB-like"/>
</dbReference>
<dbReference type="GO" id="GO:0052699">
    <property type="term" value="P:ergothioneine biosynthetic process"/>
    <property type="evidence" value="ECO:0007669"/>
    <property type="project" value="InterPro"/>
</dbReference>
<dbReference type="NCBIfam" id="TIGR03440">
    <property type="entry name" value="egtB_TIGR03440"/>
    <property type="match status" value="1"/>
</dbReference>
<evidence type="ECO:0000259" key="5">
    <source>
        <dbReference type="Pfam" id="PF12867"/>
    </source>
</evidence>
<dbReference type="InterPro" id="IPR005532">
    <property type="entry name" value="SUMF_dom"/>
</dbReference>
<keyword evidence="7" id="KW-1185">Reference proteome</keyword>
<evidence type="ECO:0000259" key="4">
    <source>
        <dbReference type="Pfam" id="PF03781"/>
    </source>
</evidence>
<dbReference type="OrthoDB" id="9768004at2"/>
<evidence type="ECO:0000256" key="3">
    <source>
        <dbReference type="ARBA" id="ARBA00037882"/>
    </source>
</evidence>
<protein>
    <submittedName>
        <fullName evidence="6">Ergothioneine biosynthesis protein EgtB</fullName>
    </submittedName>
</protein>
<dbReference type="Gene3D" id="3.90.1580.10">
    <property type="entry name" value="paralog of FGE (formylglycine-generating enzyme)"/>
    <property type="match status" value="1"/>
</dbReference>
<name>A0A3L7DYE0_9GAMM</name>
<keyword evidence="1" id="KW-0560">Oxidoreductase</keyword>
<dbReference type="PANTHER" id="PTHR23150">
    <property type="entry name" value="SULFATASE MODIFYING FACTOR 1, 2"/>
    <property type="match status" value="1"/>
</dbReference>
<feature type="domain" description="Sulfatase-modifying factor enzyme-like" evidence="4">
    <location>
        <begin position="331"/>
        <end position="411"/>
    </location>
</feature>
<dbReference type="Proteomes" id="UP000265509">
    <property type="component" value="Unassembled WGS sequence"/>
</dbReference>
<keyword evidence="2" id="KW-0408">Iron</keyword>